<accession>A0A1X7VQL5</accession>
<name>A0A1X7VQL5_AMPQE</name>
<dbReference type="InParanoid" id="A0A1X7VQL5"/>
<evidence type="ECO:0000313" key="1">
    <source>
        <dbReference type="EnsemblMetazoa" id="Aqu2.1.42646_001"/>
    </source>
</evidence>
<dbReference type="EnsemblMetazoa" id="Aqu2.1.42646_001">
    <property type="protein sequence ID" value="Aqu2.1.42646_001"/>
    <property type="gene ID" value="Aqu2.1.42646"/>
</dbReference>
<organism evidence="1">
    <name type="scientific">Amphimedon queenslandica</name>
    <name type="common">Sponge</name>
    <dbReference type="NCBI Taxonomy" id="400682"/>
    <lineage>
        <taxon>Eukaryota</taxon>
        <taxon>Metazoa</taxon>
        <taxon>Porifera</taxon>
        <taxon>Demospongiae</taxon>
        <taxon>Heteroscleromorpha</taxon>
        <taxon>Haplosclerida</taxon>
        <taxon>Niphatidae</taxon>
        <taxon>Amphimedon</taxon>
    </lineage>
</organism>
<protein>
    <submittedName>
        <fullName evidence="1">Uncharacterized protein</fullName>
    </submittedName>
</protein>
<dbReference type="AlphaFoldDB" id="A0A1X7VQL5"/>
<sequence length="115" mass="13554">MENEALEKILALYKSIKDVEFEGRFEKEDEIEYDDGPSTTRYLVAVYSDNIRRVMKEIWDIDSGDQIWKGITGNTFWAWKIEGDYNHDRSIYKIIEVGHATKLKWRNGGMMLSLK</sequence>
<proteinExistence type="predicted"/>
<reference evidence="1" key="1">
    <citation type="submission" date="2017-05" db="UniProtKB">
        <authorList>
            <consortium name="EnsemblMetazoa"/>
        </authorList>
    </citation>
    <scope>IDENTIFICATION</scope>
</reference>